<dbReference type="InterPro" id="IPR000719">
    <property type="entry name" value="Prot_kinase_dom"/>
</dbReference>
<evidence type="ECO:0000256" key="3">
    <source>
        <dbReference type="ARBA" id="ARBA00022741"/>
    </source>
</evidence>
<evidence type="ECO:0000256" key="1">
    <source>
        <dbReference type="ARBA" id="ARBA00022527"/>
    </source>
</evidence>
<reference evidence="12 13" key="1">
    <citation type="submission" date="2019-03" db="EMBL/GenBank/DDBJ databases">
        <title>Sequencing 23 genomes of Wallemia ichthyophaga.</title>
        <authorList>
            <person name="Gostincar C."/>
        </authorList>
    </citation>
    <scope>NUCLEOTIDE SEQUENCE [LARGE SCALE GENOMIC DNA]</scope>
    <source>
        <strain evidence="12 13">EXF-8621</strain>
    </source>
</reference>
<feature type="domain" description="RRM" evidence="11">
    <location>
        <begin position="452"/>
        <end position="530"/>
    </location>
</feature>
<evidence type="ECO:0000256" key="5">
    <source>
        <dbReference type="ARBA" id="ARBA00022840"/>
    </source>
</evidence>
<dbReference type="GO" id="GO:0007186">
    <property type="term" value="P:G protein-coupled receptor signaling pathway"/>
    <property type="evidence" value="ECO:0007669"/>
    <property type="project" value="TreeGrafter"/>
</dbReference>
<dbReference type="OrthoDB" id="354826at2759"/>
<dbReference type="FunFam" id="3.30.200.20:FF:000354">
    <property type="entry name" value="AGC/YANK protein kinase"/>
    <property type="match status" value="1"/>
</dbReference>
<feature type="binding site" evidence="7">
    <location>
        <position position="51"/>
    </location>
    <ligand>
        <name>ATP</name>
        <dbReference type="ChEBI" id="CHEBI:30616"/>
    </ligand>
</feature>
<evidence type="ECO:0000256" key="6">
    <source>
        <dbReference type="PROSITE-ProRule" id="PRU00176"/>
    </source>
</evidence>
<dbReference type="SMART" id="SM00220">
    <property type="entry name" value="S_TKc"/>
    <property type="match status" value="1"/>
</dbReference>
<evidence type="ECO:0000259" key="11">
    <source>
        <dbReference type="PROSITE" id="PS50102"/>
    </source>
</evidence>
<organism evidence="12 13">
    <name type="scientific">Wallemia ichthyophaga</name>
    <dbReference type="NCBI Taxonomy" id="245174"/>
    <lineage>
        <taxon>Eukaryota</taxon>
        <taxon>Fungi</taxon>
        <taxon>Dikarya</taxon>
        <taxon>Basidiomycota</taxon>
        <taxon>Wallemiomycotina</taxon>
        <taxon>Wallemiomycetes</taxon>
        <taxon>Wallemiales</taxon>
        <taxon>Wallemiaceae</taxon>
        <taxon>Wallemia</taxon>
    </lineage>
</organism>
<dbReference type="Pfam" id="PF00076">
    <property type="entry name" value="RRM_1"/>
    <property type="match status" value="1"/>
</dbReference>
<dbReference type="Gene3D" id="3.30.200.20">
    <property type="entry name" value="Phosphorylase Kinase, domain 1"/>
    <property type="match status" value="1"/>
</dbReference>
<dbReference type="EMBL" id="SPOF01000018">
    <property type="protein sequence ID" value="TIB12557.1"/>
    <property type="molecule type" value="Genomic_DNA"/>
</dbReference>
<dbReference type="PROSITE" id="PS50102">
    <property type="entry name" value="RRM"/>
    <property type="match status" value="1"/>
</dbReference>
<dbReference type="PANTHER" id="PTHR24355:SF30">
    <property type="entry name" value="SERINE_THREONINE-PROTEIN KINASE 32B ISOFORM X1"/>
    <property type="match status" value="1"/>
</dbReference>
<dbReference type="PROSITE" id="PS50011">
    <property type="entry name" value="PROTEIN_KINASE_DOM"/>
    <property type="match status" value="1"/>
</dbReference>
<dbReference type="GO" id="GO:0005524">
    <property type="term" value="F:ATP binding"/>
    <property type="evidence" value="ECO:0007669"/>
    <property type="project" value="UniProtKB-UniRule"/>
</dbReference>
<evidence type="ECO:0000256" key="7">
    <source>
        <dbReference type="PROSITE-ProRule" id="PRU10141"/>
    </source>
</evidence>
<dbReference type="InterPro" id="IPR035979">
    <property type="entry name" value="RBD_domain_sf"/>
</dbReference>
<dbReference type="InterPro" id="IPR012677">
    <property type="entry name" value="Nucleotide-bd_a/b_plait_sf"/>
</dbReference>
<protein>
    <recommendedName>
        <fullName evidence="14">Serine/threonine-protein kinase 32A</fullName>
    </recommendedName>
</protein>
<dbReference type="AlphaFoldDB" id="A0A4T0HH28"/>
<dbReference type="PANTHER" id="PTHR24355">
    <property type="entry name" value="G PROTEIN-COUPLED RECEPTOR KINASE/RIBOSOMAL PROTEIN S6 KINASE"/>
    <property type="match status" value="1"/>
</dbReference>
<evidence type="ECO:0000256" key="9">
    <source>
        <dbReference type="SAM" id="MobiDB-lite"/>
    </source>
</evidence>
<comment type="caution">
    <text evidence="12">The sequence shown here is derived from an EMBL/GenBank/DDBJ whole genome shotgun (WGS) entry which is preliminary data.</text>
</comment>
<dbReference type="GO" id="GO:0009966">
    <property type="term" value="P:regulation of signal transduction"/>
    <property type="evidence" value="ECO:0007669"/>
    <property type="project" value="TreeGrafter"/>
</dbReference>
<dbReference type="InterPro" id="IPR011009">
    <property type="entry name" value="Kinase-like_dom_sf"/>
</dbReference>
<dbReference type="SUPFAM" id="SSF56112">
    <property type="entry name" value="Protein kinase-like (PK-like)"/>
    <property type="match status" value="1"/>
</dbReference>
<feature type="region of interest" description="Disordered" evidence="9">
    <location>
        <begin position="349"/>
        <end position="443"/>
    </location>
</feature>
<dbReference type="Proteomes" id="UP000306954">
    <property type="component" value="Unassembled WGS sequence"/>
</dbReference>
<evidence type="ECO:0000313" key="13">
    <source>
        <dbReference type="Proteomes" id="UP000306954"/>
    </source>
</evidence>
<proteinExistence type="predicted"/>
<dbReference type="SUPFAM" id="SSF54928">
    <property type="entry name" value="RNA-binding domain, RBD"/>
    <property type="match status" value="1"/>
</dbReference>
<dbReference type="InterPro" id="IPR017441">
    <property type="entry name" value="Protein_kinase_ATP_BS"/>
</dbReference>
<keyword evidence="5 7" id="KW-0067">ATP-binding</keyword>
<name>A0A4T0HH28_WALIC</name>
<dbReference type="CDD" id="cd12307">
    <property type="entry name" value="RRM_NIFK_like"/>
    <property type="match status" value="1"/>
</dbReference>
<dbReference type="InterPro" id="IPR008271">
    <property type="entry name" value="Ser/Thr_kinase_AS"/>
</dbReference>
<dbReference type="GO" id="GO:0003723">
    <property type="term" value="F:RNA binding"/>
    <property type="evidence" value="ECO:0007669"/>
    <property type="project" value="UniProtKB-UniRule"/>
</dbReference>
<dbReference type="PROSITE" id="PS00108">
    <property type="entry name" value="PROTEIN_KINASE_ST"/>
    <property type="match status" value="1"/>
</dbReference>
<dbReference type="GO" id="GO:0004703">
    <property type="term" value="F:G protein-coupled receptor kinase activity"/>
    <property type="evidence" value="ECO:0007669"/>
    <property type="project" value="TreeGrafter"/>
</dbReference>
<dbReference type="GO" id="GO:0001664">
    <property type="term" value="F:G protein-coupled receptor binding"/>
    <property type="evidence" value="ECO:0007669"/>
    <property type="project" value="TreeGrafter"/>
</dbReference>
<evidence type="ECO:0000256" key="8">
    <source>
        <dbReference type="SAM" id="Coils"/>
    </source>
</evidence>
<keyword evidence="4" id="KW-0418">Kinase</keyword>
<keyword evidence="6" id="KW-0694">RNA-binding</keyword>
<keyword evidence="1" id="KW-0723">Serine/threonine-protein kinase</keyword>
<keyword evidence="3 7" id="KW-0547">Nucleotide-binding</keyword>
<dbReference type="CDD" id="cd05578">
    <property type="entry name" value="STKc_Yank1"/>
    <property type="match status" value="1"/>
</dbReference>
<sequence length="596" mass="68411">MGGICCKPNKIDFDGPVDLWHFSLLRAVGKGAFGKVRVVQHKHTKKLYALKYINKEKCVKMRAADNIIQERRLLEEIDHPYVVNLRYAFQDDENLFMVIDLELGGDLRFHLERNGAFDERSVKIYIAEIALALDYLHQRRIVHRDVKPDNILLDDAGHAHLTDFNIACFLGKRPLTGVAGSMAYMAPEVLEKRGYFTTVDWWSLGIVAFELIFNKRPFRAKTNSSLTNAIKTQELIFPEDAKEKVSQEGLSAINGLLERDPDHRLGCSQDGGFEALMAHPWFKTLDWEKLQTKQEMPNFLPDSKKANFDATHELEELLLEDNPLKAKKRDPKRDVTQLEPAWVKMEEKFGVTTNTMPKDATKKSINEGRKGNENVKKATQQNTQKNAGKKEDKFEDQDEININEYNSDSSDSDGSSDEEAISKESKPVPKVPTNSQVKAKLGKAASKKNKRGVVFVGHIPHGFYENEMRAYFSQFGDITRLRLSRNKKTGKSKHYAFIEFESLEVAEIVAETMNNYLIENRLLVVEVLDDKDINEHLFKGANRKFRPTPTDRIERLNFNKEKTEEEKQKAVSKYQKALEKKQQKLDKKGIDYKIPM</sequence>
<accession>A0A4T0HH28</accession>
<dbReference type="Gene3D" id="1.10.510.10">
    <property type="entry name" value="Transferase(Phosphotransferase) domain 1"/>
    <property type="match status" value="1"/>
</dbReference>
<evidence type="ECO:0000256" key="2">
    <source>
        <dbReference type="ARBA" id="ARBA00022679"/>
    </source>
</evidence>
<dbReference type="Gene3D" id="3.30.70.330">
    <property type="match status" value="1"/>
</dbReference>
<evidence type="ECO:0008006" key="14">
    <source>
        <dbReference type="Google" id="ProtNLM"/>
    </source>
</evidence>
<dbReference type="SMART" id="SM00360">
    <property type="entry name" value="RRM"/>
    <property type="match status" value="1"/>
</dbReference>
<feature type="coiled-coil region" evidence="8">
    <location>
        <begin position="553"/>
        <end position="584"/>
    </location>
</feature>
<keyword evidence="2" id="KW-0808">Transferase</keyword>
<keyword evidence="8" id="KW-0175">Coiled coil</keyword>
<evidence type="ECO:0000259" key="10">
    <source>
        <dbReference type="PROSITE" id="PS50011"/>
    </source>
</evidence>
<evidence type="ECO:0000256" key="4">
    <source>
        <dbReference type="ARBA" id="ARBA00022777"/>
    </source>
</evidence>
<feature type="compositionally biased region" description="Polar residues" evidence="9">
    <location>
        <begin position="377"/>
        <end position="386"/>
    </location>
</feature>
<gene>
    <name evidence="12" type="ORF">E3P90_02015</name>
</gene>
<feature type="compositionally biased region" description="Acidic residues" evidence="9">
    <location>
        <begin position="410"/>
        <end position="419"/>
    </location>
</feature>
<dbReference type="Pfam" id="PF00069">
    <property type="entry name" value="Pkinase"/>
    <property type="match status" value="1"/>
</dbReference>
<dbReference type="FunFam" id="1.10.510.10:FF:000469">
    <property type="entry name" value="Serine/threonine-protein kinase 32B"/>
    <property type="match status" value="1"/>
</dbReference>
<evidence type="ECO:0000313" key="12">
    <source>
        <dbReference type="EMBL" id="TIB12557.1"/>
    </source>
</evidence>
<dbReference type="PROSITE" id="PS00107">
    <property type="entry name" value="PROTEIN_KINASE_ATP"/>
    <property type="match status" value="1"/>
</dbReference>
<dbReference type="InterPro" id="IPR000504">
    <property type="entry name" value="RRM_dom"/>
</dbReference>
<feature type="compositionally biased region" description="Basic and acidic residues" evidence="9">
    <location>
        <begin position="359"/>
        <end position="376"/>
    </location>
</feature>
<feature type="domain" description="Protein kinase" evidence="10">
    <location>
        <begin position="22"/>
        <end position="282"/>
    </location>
</feature>